<evidence type="ECO:0000313" key="2">
    <source>
        <dbReference type="EMBL" id="PIS40229.1"/>
    </source>
</evidence>
<dbReference type="SUPFAM" id="SSF55154">
    <property type="entry name" value="CYTH-like phosphatases"/>
    <property type="match status" value="1"/>
</dbReference>
<organism evidence="2 3">
    <name type="scientific">Candidatus Nealsonbacteria bacterium CG08_land_8_20_14_0_20_36_22</name>
    <dbReference type="NCBI Taxonomy" id="1974704"/>
    <lineage>
        <taxon>Bacteria</taxon>
        <taxon>Candidatus Nealsoniibacteriota</taxon>
    </lineage>
</organism>
<gene>
    <name evidence="2" type="ORF">COT32_00925</name>
</gene>
<feature type="active site" description="Proton acceptor" evidence="1">
    <location>
        <position position="30"/>
    </location>
</feature>
<evidence type="ECO:0000313" key="3">
    <source>
        <dbReference type="Proteomes" id="UP000231472"/>
    </source>
</evidence>
<dbReference type="Gene3D" id="2.40.320.10">
    <property type="entry name" value="Hypothetical Protein Pfu-838710-001"/>
    <property type="match status" value="1"/>
</dbReference>
<sequence>MEIELERTFLLRNIPVGLEKCKSIEIIDIYIPEFARHPVLRIRKKGDVFEITKKYPLVGKDSSEQGEYSISLTKEEFDELSEIKGKKFRKIRHFYPFNGKTAEIDIYLDDLQGLGVVDFEFNSRQEKNSFKIPDFCLVDVTQEEVFAGGLLAGKKYSEIEPFLKKYNYKKIVSTLIFK</sequence>
<dbReference type="PIRSF" id="PIRSF016487">
    <property type="entry name" value="CYTH_UCP016487"/>
    <property type="match status" value="1"/>
</dbReference>
<dbReference type="AlphaFoldDB" id="A0A2H0YPM1"/>
<evidence type="ECO:0000256" key="1">
    <source>
        <dbReference type="PIRSR" id="PIRSR016487-1"/>
    </source>
</evidence>
<reference evidence="3" key="1">
    <citation type="submission" date="2017-09" db="EMBL/GenBank/DDBJ databases">
        <title>Depth-based differentiation of microbial function through sediment-hosted aquifers and enrichment of novel symbionts in the deep terrestrial subsurface.</title>
        <authorList>
            <person name="Probst A.J."/>
            <person name="Ladd B."/>
            <person name="Jarett J.K."/>
            <person name="Geller-Mcgrath D.E."/>
            <person name="Sieber C.M.K."/>
            <person name="Emerson J.B."/>
            <person name="Anantharaman K."/>
            <person name="Thomas B.C."/>
            <person name="Malmstrom R."/>
            <person name="Stieglmeier M."/>
            <person name="Klingl A."/>
            <person name="Woyke T."/>
            <person name="Ryan C.M."/>
            <person name="Banfield J.F."/>
        </authorList>
    </citation>
    <scope>NUCLEOTIDE SEQUENCE [LARGE SCALE GENOMIC DNA]</scope>
</reference>
<accession>A0A2H0YPM1</accession>
<comment type="caution">
    <text evidence="2">The sequence shown here is derived from an EMBL/GenBank/DDBJ whole genome shotgun (WGS) entry which is preliminary data.</text>
</comment>
<name>A0A2H0YPM1_9BACT</name>
<protein>
    <recommendedName>
        <fullName evidence="4">CYTH domain-containing protein</fullName>
    </recommendedName>
</protein>
<evidence type="ECO:0008006" key="4">
    <source>
        <dbReference type="Google" id="ProtNLM"/>
    </source>
</evidence>
<dbReference type="EMBL" id="PEYC01000019">
    <property type="protein sequence ID" value="PIS40229.1"/>
    <property type="molecule type" value="Genomic_DNA"/>
</dbReference>
<dbReference type="InterPro" id="IPR033469">
    <property type="entry name" value="CYTH-like_dom_sf"/>
</dbReference>
<proteinExistence type="predicted"/>
<dbReference type="Proteomes" id="UP000231472">
    <property type="component" value="Unassembled WGS sequence"/>
</dbReference>
<dbReference type="InterPro" id="IPR012042">
    <property type="entry name" value="NeuTTM/CthTTM-like"/>
</dbReference>